<evidence type="ECO:0000313" key="10">
    <source>
        <dbReference type="Proteomes" id="UP000036958"/>
    </source>
</evidence>
<comment type="caution">
    <text evidence="9">The sequence shown here is derived from an EMBL/GenBank/DDBJ whole genome shotgun (WGS) entry which is preliminary data.</text>
</comment>
<evidence type="ECO:0000313" key="9">
    <source>
        <dbReference type="EMBL" id="KOH45009.1"/>
    </source>
</evidence>
<dbReference type="Pfam" id="PF07660">
    <property type="entry name" value="STN"/>
    <property type="match status" value="1"/>
</dbReference>
<name>A0A0L8V989_9BACT</name>
<dbReference type="InterPro" id="IPR000531">
    <property type="entry name" value="Beta-barrel_TonB"/>
</dbReference>
<dbReference type="InterPro" id="IPR008969">
    <property type="entry name" value="CarboxyPept-like_regulatory"/>
</dbReference>
<sequence>MKGAQLVDVLSEIEQQSSFYFFFKNEEINSVKKVDAQFHEATIDKILSSLLKNTGLKYKIVDKYIVISPDTNGSLSIQPEARTIVGRVTDSTGAPLPGVTIMIKGTTKGTVSDFDGNYSVASVPENAVLVYSFVGMGTQEITTNGQSMIDVTMLEDAIGIEEVVAVGYGTIKKVNLTGAINQISSEDLEDRPITTISSAIQGTMPNLNISFAGGAPGQMGSLNIRGMTSLNGGSPLVLIDGIPGTLDRLTPEEVQNITVLKDASSAAIYGARGAYGVILITTKSGESGKTSIRYNNSFGFSTPTVSTDFITSGYDWMKLNDDALAHVGGYSGYTEADYQELYDRRNDKTEHPDRPWITVQNRNGKDQYVYYGNFDWWNFMFTKWQPSQNHNINISRGTDKIQFMLNGNMKLQDGIMRVATDKYKSYALRSKISAELYPWLKVSNNTNFYNSNYDYYGREGGGNSNFIHINVHASPAYAPVNPDGTATYVSGLNRYDIGDGIFAMLQSRNTKGAKQKYELTTTSEATFIPLKDLNIVANYSYSLYTDPTYYRQVPATYSLYPGEVEIATKYSIDRLSESQQFNQVHVMNVYANYSKIIANNHSIKGVAGFNQELHQAKKISAGRYDLLSPTLNDLNLATGDPYVGGGSSAYALRGIFYRVNYDYKGKYLLETNGRYDGTSRFPKGDRYGFFPSVSAGWRVSEEGFFSPIKNTVDNLKLRASYGSLGNQAVSAPYPYISTLNPGSMSYIFDGDQARYMNSPSPVAGNLTWEKVTSFNVGLDVSLLDNRLNTSFDRYTRNTSGMLSAGEKLPNVFGASQPLENIASLKTEGFELSVEWRNRFNLANKPFRYSTRFILSDNYAHITKINNPTKLTYSNYEGKRIGEIWGYVTDGFFLTDAEAKTYPVNQEWLNRIRNEYNIPLRAGDLRWVDLNGDDIIDSGENTVDNPGDQRVIGNTTPRYAYGMSATANWNNIDFSIFFQGIGQRDWYPGNNADRFWGPYSRPYFSFLPKDFESLIWSPDNPNAYFPNLLAYTALNANNELRATNNRYLQDLAYLRLKSLTIGYSLPNSLINRFKIKKFRIFATGENLLTWTKLDSDYIDPEQAMANGDARVYPFSTTYSFGFDITF</sequence>
<evidence type="ECO:0000256" key="7">
    <source>
        <dbReference type="RuleBase" id="RU003357"/>
    </source>
</evidence>
<dbReference type="GO" id="GO:0009279">
    <property type="term" value="C:cell outer membrane"/>
    <property type="evidence" value="ECO:0007669"/>
    <property type="project" value="UniProtKB-SubCell"/>
</dbReference>
<dbReference type="PATRIC" id="fig|1409788.3.peg.2204"/>
<evidence type="ECO:0000256" key="5">
    <source>
        <dbReference type="ARBA" id="ARBA00023237"/>
    </source>
</evidence>
<dbReference type="EMBL" id="LGIA01000149">
    <property type="protein sequence ID" value="KOH45009.1"/>
    <property type="molecule type" value="Genomic_DNA"/>
</dbReference>
<dbReference type="Gene3D" id="2.60.40.1120">
    <property type="entry name" value="Carboxypeptidase-like, regulatory domain"/>
    <property type="match status" value="1"/>
</dbReference>
<dbReference type="NCBIfam" id="TIGR04056">
    <property type="entry name" value="OMP_RagA_SusC"/>
    <property type="match status" value="1"/>
</dbReference>
<dbReference type="SUPFAM" id="SSF56935">
    <property type="entry name" value="Porins"/>
    <property type="match status" value="1"/>
</dbReference>
<dbReference type="NCBIfam" id="TIGR04057">
    <property type="entry name" value="SusC_RagA_signa"/>
    <property type="match status" value="1"/>
</dbReference>
<feature type="domain" description="Secretin/TonB short N-terminal" evidence="8">
    <location>
        <begin position="19"/>
        <end position="70"/>
    </location>
</feature>
<keyword evidence="6" id="KW-1134">Transmembrane beta strand</keyword>
<keyword evidence="6" id="KW-0812">Transmembrane</keyword>
<dbReference type="GO" id="GO:0006826">
    <property type="term" value="P:iron ion transport"/>
    <property type="evidence" value="ECO:0007669"/>
    <property type="project" value="UniProtKB-KW"/>
</dbReference>
<dbReference type="InterPro" id="IPR039426">
    <property type="entry name" value="TonB-dep_rcpt-like"/>
</dbReference>
<dbReference type="Pfam" id="PF07715">
    <property type="entry name" value="Plug"/>
    <property type="match status" value="1"/>
</dbReference>
<dbReference type="InterPro" id="IPR023997">
    <property type="entry name" value="TonB-dep_OMP_SusC/RagA_CS"/>
</dbReference>
<evidence type="ECO:0000256" key="1">
    <source>
        <dbReference type="ARBA" id="ARBA00022448"/>
    </source>
</evidence>
<organism evidence="9 10">
    <name type="scientific">Sunxiuqinia dokdonensis</name>
    <dbReference type="NCBI Taxonomy" id="1409788"/>
    <lineage>
        <taxon>Bacteria</taxon>
        <taxon>Pseudomonadati</taxon>
        <taxon>Bacteroidota</taxon>
        <taxon>Bacteroidia</taxon>
        <taxon>Marinilabiliales</taxon>
        <taxon>Prolixibacteraceae</taxon>
        <taxon>Sunxiuqinia</taxon>
    </lineage>
</organism>
<keyword evidence="2" id="KW-0406">Ion transport</keyword>
<dbReference type="Pfam" id="PF13715">
    <property type="entry name" value="CarbopepD_reg_2"/>
    <property type="match status" value="1"/>
</dbReference>
<keyword evidence="4 6" id="KW-0472">Membrane</keyword>
<gene>
    <name evidence="9" type="ORF">NC99_21340</name>
</gene>
<dbReference type="InterPro" id="IPR012910">
    <property type="entry name" value="Plug_dom"/>
</dbReference>
<evidence type="ECO:0000256" key="2">
    <source>
        <dbReference type="ARBA" id="ARBA00022496"/>
    </source>
</evidence>
<keyword evidence="1 6" id="KW-0813">Transport</keyword>
<evidence type="ECO:0000256" key="4">
    <source>
        <dbReference type="ARBA" id="ARBA00023136"/>
    </source>
</evidence>
<dbReference type="AlphaFoldDB" id="A0A0L8V989"/>
<dbReference type="PROSITE" id="PS52016">
    <property type="entry name" value="TONB_DEPENDENT_REC_3"/>
    <property type="match status" value="1"/>
</dbReference>
<dbReference type="InterPro" id="IPR037066">
    <property type="entry name" value="Plug_dom_sf"/>
</dbReference>
<evidence type="ECO:0000259" key="8">
    <source>
        <dbReference type="SMART" id="SM00965"/>
    </source>
</evidence>
<accession>A0A0L8V989</accession>
<proteinExistence type="inferred from homology"/>
<dbReference type="Pfam" id="PF00593">
    <property type="entry name" value="TonB_dep_Rec_b-barrel"/>
    <property type="match status" value="1"/>
</dbReference>
<dbReference type="InterPro" id="IPR011662">
    <property type="entry name" value="Secretin/TonB_short_N"/>
</dbReference>
<keyword evidence="5 6" id="KW-0998">Cell outer membrane</keyword>
<reference evidence="10" key="1">
    <citation type="submission" date="2015-07" db="EMBL/GenBank/DDBJ databases">
        <title>Genome sequencing of Sunxiuqinia dokdonensis strain SK.</title>
        <authorList>
            <person name="Ahn S."/>
            <person name="Kim B.-C."/>
        </authorList>
    </citation>
    <scope>NUCLEOTIDE SEQUENCE [LARGE SCALE GENOMIC DNA]</scope>
    <source>
        <strain evidence="10">SK</strain>
    </source>
</reference>
<dbReference type="SMART" id="SM00965">
    <property type="entry name" value="STN"/>
    <property type="match status" value="1"/>
</dbReference>
<dbReference type="Proteomes" id="UP000036958">
    <property type="component" value="Unassembled WGS sequence"/>
</dbReference>
<keyword evidence="3" id="KW-0408">Iron</keyword>
<keyword evidence="2" id="KW-0410">Iron transport</keyword>
<keyword evidence="10" id="KW-1185">Reference proteome</keyword>
<dbReference type="STRING" id="1409788.NC99_21340"/>
<dbReference type="InterPro" id="IPR023996">
    <property type="entry name" value="TonB-dep_OMP_SusC/RagA"/>
</dbReference>
<protein>
    <recommendedName>
        <fullName evidence="8">Secretin/TonB short N-terminal domain-containing protein</fullName>
    </recommendedName>
</protein>
<comment type="similarity">
    <text evidence="6 7">Belongs to the TonB-dependent receptor family.</text>
</comment>
<dbReference type="SUPFAM" id="SSF49464">
    <property type="entry name" value="Carboxypeptidase regulatory domain-like"/>
    <property type="match status" value="1"/>
</dbReference>
<evidence type="ECO:0000256" key="3">
    <source>
        <dbReference type="ARBA" id="ARBA00023004"/>
    </source>
</evidence>
<dbReference type="Gene3D" id="2.170.130.10">
    <property type="entry name" value="TonB-dependent receptor, plug domain"/>
    <property type="match status" value="1"/>
</dbReference>
<keyword evidence="7" id="KW-0798">TonB box</keyword>
<evidence type="ECO:0000256" key="6">
    <source>
        <dbReference type="PROSITE-ProRule" id="PRU01360"/>
    </source>
</evidence>
<comment type="subcellular location">
    <subcellularLocation>
        <location evidence="6">Cell outer membrane</location>
        <topology evidence="6">Multi-pass membrane protein</topology>
    </subcellularLocation>
</comment>